<sequence length="126" mass="14227">MKLNLPLLLLIALFGYGCANTDSPDYSASILKLERTTDHQLKVDYQAEGFAHFYLMLSNTELINDTTYIFKQQIDPAQQTVIVPFSPTDTMTQIFAEISIRPALQTTHEFGRSNVLAKKLETISLK</sequence>
<dbReference type="EMBL" id="AP025292">
    <property type="protein sequence ID" value="BDC98430.1"/>
    <property type="molecule type" value="Genomic_DNA"/>
</dbReference>
<feature type="chain" id="PRO_5047002599" description="Lipoprotein" evidence="1">
    <location>
        <begin position="20"/>
        <end position="126"/>
    </location>
</feature>
<name>A0ABN6L627_9BACT</name>
<keyword evidence="1" id="KW-0732">Signal</keyword>
<evidence type="ECO:0008006" key="4">
    <source>
        <dbReference type="Google" id="ProtNLM"/>
    </source>
</evidence>
<proteinExistence type="predicted"/>
<evidence type="ECO:0000313" key="3">
    <source>
        <dbReference type="Proteomes" id="UP001354989"/>
    </source>
</evidence>
<protein>
    <recommendedName>
        <fullName evidence="4">Lipoprotein</fullName>
    </recommendedName>
</protein>
<dbReference type="Proteomes" id="UP001354989">
    <property type="component" value="Chromosome"/>
</dbReference>
<gene>
    <name evidence="2" type="ORF">PEPS_07110</name>
</gene>
<organism evidence="2 3">
    <name type="scientific">Persicobacter psychrovividus</name>
    <dbReference type="NCBI Taxonomy" id="387638"/>
    <lineage>
        <taxon>Bacteria</taxon>
        <taxon>Pseudomonadati</taxon>
        <taxon>Bacteroidota</taxon>
        <taxon>Cytophagia</taxon>
        <taxon>Cytophagales</taxon>
        <taxon>Persicobacteraceae</taxon>
        <taxon>Persicobacter</taxon>
    </lineage>
</organism>
<keyword evidence="3" id="KW-1185">Reference proteome</keyword>
<evidence type="ECO:0000313" key="2">
    <source>
        <dbReference type="EMBL" id="BDC98430.1"/>
    </source>
</evidence>
<reference evidence="2 3" key="1">
    <citation type="submission" date="2021-12" db="EMBL/GenBank/DDBJ databases">
        <title>Genome sequencing of bacteria with rrn-lacking chromosome and rrn-plasmid.</title>
        <authorList>
            <person name="Anda M."/>
            <person name="Iwasaki W."/>
        </authorList>
    </citation>
    <scope>NUCLEOTIDE SEQUENCE [LARGE SCALE GENOMIC DNA]</scope>
    <source>
        <strain evidence="2 3">NBRC 101262</strain>
    </source>
</reference>
<accession>A0ABN6L627</accession>
<feature type="signal peptide" evidence="1">
    <location>
        <begin position="1"/>
        <end position="19"/>
    </location>
</feature>
<dbReference type="PROSITE" id="PS51257">
    <property type="entry name" value="PROKAR_LIPOPROTEIN"/>
    <property type="match status" value="1"/>
</dbReference>
<evidence type="ECO:0000256" key="1">
    <source>
        <dbReference type="SAM" id="SignalP"/>
    </source>
</evidence>
<dbReference type="RefSeq" id="WP_338397669.1">
    <property type="nucleotide sequence ID" value="NZ_AP025292.1"/>
</dbReference>